<feature type="compositionally biased region" description="Polar residues" evidence="1">
    <location>
        <begin position="31"/>
        <end position="45"/>
    </location>
</feature>
<proteinExistence type="predicted"/>
<comment type="caution">
    <text evidence="2">The sequence shown here is derived from an EMBL/GenBank/DDBJ whole genome shotgun (WGS) entry which is preliminary data.</text>
</comment>
<reference evidence="2 3" key="2">
    <citation type="journal article" date="2019" name="G3 (Bethesda)">
        <title>Hybrid Assembly of the Genome of the Entomopathogenic Nematode Steinernema carpocapsae Identifies the X-Chromosome.</title>
        <authorList>
            <person name="Serra L."/>
            <person name="Macchietto M."/>
            <person name="Macias-Munoz A."/>
            <person name="McGill C.J."/>
            <person name="Rodriguez I.M."/>
            <person name="Rodriguez B."/>
            <person name="Murad R."/>
            <person name="Mortazavi A."/>
        </authorList>
    </citation>
    <scope>NUCLEOTIDE SEQUENCE [LARGE SCALE GENOMIC DNA]</scope>
    <source>
        <strain evidence="2 3">ALL</strain>
    </source>
</reference>
<evidence type="ECO:0000256" key="1">
    <source>
        <dbReference type="SAM" id="MobiDB-lite"/>
    </source>
</evidence>
<dbReference type="EMBL" id="AZBU02000009">
    <property type="protein sequence ID" value="TKR64770.1"/>
    <property type="molecule type" value="Genomic_DNA"/>
</dbReference>
<feature type="region of interest" description="Disordered" evidence="1">
    <location>
        <begin position="125"/>
        <end position="160"/>
    </location>
</feature>
<feature type="region of interest" description="Disordered" evidence="1">
    <location>
        <begin position="31"/>
        <end position="80"/>
    </location>
</feature>
<evidence type="ECO:0000313" key="3">
    <source>
        <dbReference type="Proteomes" id="UP000298663"/>
    </source>
</evidence>
<keyword evidence="3" id="KW-1185">Reference proteome</keyword>
<reference evidence="2 3" key="1">
    <citation type="journal article" date="2015" name="Genome Biol.">
        <title>Comparative genomics of Steinernema reveals deeply conserved gene regulatory networks.</title>
        <authorList>
            <person name="Dillman A.R."/>
            <person name="Macchietto M."/>
            <person name="Porter C.F."/>
            <person name="Rogers A."/>
            <person name="Williams B."/>
            <person name="Antoshechkin I."/>
            <person name="Lee M.M."/>
            <person name="Goodwin Z."/>
            <person name="Lu X."/>
            <person name="Lewis E.E."/>
            <person name="Goodrich-Blair H."/>
            <person name="Stock S.P."/>
            <person name="Adams B.J."/>
            <person name="Sternberg P.W."/>
            <person name="Mortazavi A."/>
        </authorList>
    </citation>
    <scope>NUCLEOTIDE SEQUENCE [LARGE SCALE GENOMIC DNA]</scope>
    <source>
        <strain evidence="2 3">ALL</strain>
    </source>
</reference>
<organism evidence="2 3">
    <name type="scientific">Steinernema carpocapsae</name>
    <name type="common">Entomopathogenic nematode</name>
    <dbReference type="NCBI Taxonomy" id="34508"/>
    <lineage>
        <taxon>Eukaryota</taxon>
        <taxon>Metazoa</taxon>
        <taxon>Ecdysozoa</taxon>
        <taxon>Nematoda</taxon>
        <taxon>Chromadorea</taxon>
        <taxon>Rhabditida</taxon>
        <taxon>Tylenchina</taxon>
        <taxon>Panagrolaimomorpha</taxon>
        <taxon>Strongyloidoidea</taxon>
        <taxon>Steinernematidae</taxon>
        <taxon>Steinernema</taxon>
    </lineage>
</organism>
<dbReference type="Proteomes" id="UP000298663">
    <property type="component" value="Unassembled WGS sequence"/>
</dbReference>
<feature type="compositionally biased region" description="Polar residues" evidence="1">
    <location>
        <begin position="151"/>
        <end position="160"/>
    </location>
</feature>
<name>A0A4U5M797_STECR</name>
<evidence type="ECO:0000313" key="2">
    <source>
        <dbReference type="EMBL" id="TKR64770.1"/>
    </source>
</evidence>
<gene>
    <name evidence="2" type="ORF">L596_025255</name>
</gene>
<protein>
    <submittedName>
        <fullName evidence="2">Uncharacterized protein</fullName>
    </submittedName>
</protein>
<accession>A0A4U5M797</accession>
<sequence length="160" mass="17456">MIQKIQETAADPSIDGENSQIICPMEAETVGCSTNPITHPNQSPDFSDGSVEMRETDVIASQAPFKNKKNSPSQKPKQEDVELHHIFNGKACLRIDSTEPILIAYANKGDQDVMKMGHKMATVGRTLKPEIKPKPSFLMAKKEGKAKKKGTSSSDQGDDS</sequence>
<dbReference type="AlphaFoldDB" id="A0A4U5M797"/>